<dbReference type="Gene3D" id="3.10.180.10">
    <property type="entry name" value="2,3-Dihydroxybiphenyl 1,2-Dioxygenase, domain 1"/>
    <property type="match status" value="1"/>
</dbReference>
<keyword evidence="2" id="KW-0560">Oxidoreductase</keyword>
<dbReference type="PANTHER" id="PTHR35006:SF2">
    <property type="entry name" value="GLYOXALASE FAMILY PROTEIN (AFU_ORTHOLOGUE AFUA_5G14830)"/>
    <property type="match status" value="1"/>
</dbReference>
<dbReference type="EMBL" id="SNYC01000004">
    <property type="protein sequence ID" value="TDQ10353.1"/>
    <property type="molecule type" value="Genomic_DNA"/>
</dbReference>
<dbReference type="GO" id="GO:0051213">
    <property type="term" value="F:dioxygenase activity"/>
    <property type="evidence" value="ECO:0007669"/>
    <property type="project" value="UniProtKB-KW"/>
</dbReference>
<accession>A0A4R6SYN7</accession>
<dbReference type="AlphaFoldDB" id="A0A4R6SYN7"/>
<keyword evidence="2" id="KW-0223">Dioxygenase</keyword>
<dbReference type="PANTHER" id="PTHR35006">
    <property type="entry name" value="GLYOXALASE FAMILY PROTEIN (AFU_ORTHOLOGUE AFUA_5G14830)"/>
    <property type="match status" value="1"/>
</dbReference>
<keyword evidence="3" id="KW-1185">Reference proteome</keyword>
<sequence>MIDHVILTVSSFERSVAFYTQAFGPLGITMAMNFEGQDGHPDLKGFGDGKTIFFWLKEGKSNPDGMHIGFVAEDHGQVDAFYKAALEAGAQMIYEPRIFPEYYPGYYAAWVLDPDGYELELVHKS</sequence>
<comment type="caution">
    <text evidence="2">The sequence shown here is derived from an EMBL/GenBank/DDBJ whole genome shotgun (WGS) entry which is preliminary data.</text>
</comment>
<evidence type="ECO:0000259" key="1">
    <source>
        <dbReference type="PROSITE" id="PS51819"/>
    </source>
</evidence>
<organism evidence="2 3">
    <name type="scientific">Pedobacter metabolipauper</name>
    <dbReference type="NCBI Taxonomy" id="425513"/>
    <lineage>
        <taxon>Bacteria</taxon>
        <taxon>Pseudomonadati</taxon>
        <taxon>Bacteroidota</taxon>
        <taxon>Sphingobacteriia</taxon>
        <taxon>Sphingobacteriales</taxon>
        <taxon>Sphingobacteriaceae</taxon>
        <taxon>Pedobacter</taxon>
    </lineage>
</organism>
<dbReference type="InterPro" id="IPR029068">
    <property type="entry name" value="Glyas_Bleomycin-R_OHBP_Dase"/>
</dbReference>
<evidence type="ECO:0000313" key="2">
    <source>
        <dbReference type="EMBL" id="TDQ10353.1"/>
    </source>
</evidence>
<gene>
    <name evidence="2" type="ORF">ATK78_2519</name>
</gene>
<dbReference type="Proteomes" id="UP000295620">
    <property type="component" value="Unassembled WGS sequence"/>
</dbReference>
<evidence type="ECO:0000313" key="3">
    <source>
        <dbReference type="Proteomes" id="UP000295620"/>
    </source>
</evidence>
<feature type="domain" description="VOC" evidence="1">
    <location>
        <begin position="1"/>
        <end position="124"/>
    </location>
</feature>
<proteinExistence type="predicted"/>
<dbReference type="PROSITE" id="PS51819">
    <property type="entry name" value="VOC"/>
    <property type="match status" value="1"/>
</dbReference>
<dbReference type="InterPro" id="IPR004360">
    <property type="entry name" value="Glyas_Fos-R_dOase_dom"/>
</dbReference>
<reference evidence="2 3" key="1">
    <citation type="submission" date="2019-03" db="EMBL/GenBank/DDBJ databases">
        <title>Genomic Encyclopedia of Archaeal and Bacterial Type Strains, Phase II (KMG-II): from individual species to whole genera.</title>
        <authorList>
            <person name="Goeker M."/>
        </authorList>
    </citation>
    <scope>NUCLEOTIDE SEQUENCE [LARGE SCALE GENOMIC DNA]</scope>
    <source>
        <strain evidence="2 3">DSM 19035</strain>
    </source>
</reference>
<dbReference type="InterPro" id="IPR037523">
    <property type="entry name" value="VOC_core"/>
</dbReference>
<dbReference type="SUPFAM" id="SSF54593">
    <property type="entry name" value="Glyoxalase/Bleomycin resistance protein/Dihydroxybiphenyl dioxygenase"/>
    <property type="match status" value="1"/>
</dbReference>
<dbReference type="Pfam" id="PF00903">
    <property type="entry name" value="Glyoxalase"/>
    <property type="match status" value="1"/>
</dbReference>
<dbReference type="GO" id="GO:0016829">
    <property type="term" value="F:lyase activity"/>
    <property type="evidence" value="ECO:0007669"/>
    <property type="project" value="UniProtKB-KW"/>
</dbReference>
<keyword evidence="2" id="KW-0456">Lyase</keyword>
<name>A0A4R6SYN7_9SPHI</name>
<dbReference type="CDD" id="cd07262">
    <property type="entry name" value="VOC_like"/>
    <property type="match status" value="1"/>
</dbReference>
<protein>
    <submittedName>
        <fullName evidence="2">Catechol 2,3-dioxygenase-like lactoylglutathione lyase family enzyme</fullName>
    </submittedName>
</protein>
<dbReference type="OrthoDB" id="9789012at2"/>
<dbReference type="RefSeq" id="WP_133576362.1">
    <property type="nucleotide sequence ID" value="NZ_SNYC01000004.1"/>
</dbReference>